<comment type="subcellular location">
    <subcellularLocation>
        <location evidence="1">Cell membrane</location>
        <topology evidence="1">Multi-pass membrane protein</topology>
    </subcellularLocation>
</comment>
<evidence type="ECO:0000256" key="5">
    <source>
        <dbReference type="ARBA" id="ARBA00023136"/>
    </source>
</evidence>
<gene>
    <name evidence="9" type="ORF">PITCH_A1600004</name>
</gene>
<dbReference type="EMBL" id="OJIN01000069">
    <property type="protein sequence ID" value="SPD72933.1"/>
    <property type="molecule type" value="Genomic_DNA"/>
</dbReference>
<evidence type="ECO:0000256" key="1">
    <source>
        <dbReference type="ARBA" id="ARBA00004651"/>
    </source>
</evidence>
<dbReference type="GO" id="GO:0005886">
    <property type="term" value="C:plasma membrane"/>
    <property type="evidence" value="ECO:0007669"/>
    <property type="project" value="UniProtKB-SubCell"/>
</dbReference>
<keyword evidence="5 7" id="KW-0472">Membrane</keyword>
<feature type="region of interest" description="Disordered" evidence="6">
    <location>
        <begin position="226"/>
        <end position="250"/>
    </location>
</feature>
<evidence type="ECO:0000256" key="4">
    <source>
        <dbReference type="ARBA" id="ARBA00022989"/>
    </source>
</evidence>
<evidence type="ECO:0000256" key="3">
    <source>
        <dbReference type="ARBA" id="ARBA00022692"/>
    </source>
</evidence>
<dbReference type="Pfam" id="PF09335">
    <property type="entry name" value="VTT_dom"/>
    <property type="match status" value="1"/>
</dbReference>
<dbReference type="InterPro" id="IPR032816">
    <property type="entry name" value="VTT_dom"/>
</dbReference>
<evidence type="ECO:0000256" key="7">
    <source>
        <dbReference type="SAM" id="Phobius"/>
    </source>
</evidence>
<evidence type="ECO:0000256" key="6">
    <source>
        <dbReference type="SAM" id="MobiDB-lite"/>
    </source>
</evidence>
<dbReference type="InterPro" id="IPR051311">
    <property type="entry name" value="DedA_domain"/>
</dbReference>
<accession>A0A445MU13</accession>
<feature type="domain" description="VTT" evidence="8">
    <location>
        <begin position="65"/>
        <end position="181"/>
    </location>
</feature>
<feature type="transmembrane region" description="Helical" evidence="7">
    <location>
        <begin position="187"/>
        <end position="206"/>
    </location>
</feature>
<dbReference type="PANTHER" id="PTHR42709:SF6">
    <property type="entry name" value="UNDECAPRENYL PHOSPHATE TRANSPORTER A"/>
    <property type="match status" value="1"/>
</dbReference>
<feature type="transmembrane region" description="Helical" evidence="7">
    <location>
        <begin position="161"/>
        <end position="181"/>
    </location>
</feature>
<evidence type="ECO:0000259" key="8">
    <source>
        <dbReference type="Pfam" id="PF09335"/>
    </source>
</evidence>
<proteinExistence type="predicted"/>
<dbReference type="AlphaFoldDB" id="A0A445MU13"/>
<keyword evidence="4 7" id="KW-1133">Transmembrane helix</keyword>
<feature type="transmembrane region" description="Helical" evidence="7">
    <location>
        <begin position="129"/>
        <end position="154"/>
    </location>
</feature>
<feature type="transmembrane region" description="Helical" evidence="7">
    <location>
        <begin position="80"/>
        <end position="102"/>
    </location>
</feature>
<dbReference type="PANTHER" id="PTHR42709">
    <property type="entry name" value="ALKALINE PHOSPHATASE LIKE PROTEIN"/>
    <property type="match status" value="1"/>
</dbReference>
<sequence>MKLTLKVLATALILALIFAAGFKIWAEQFELLFNQEACVRWFAEIRPHAWAVGIALLLGDILLPVPATGVMAALGSVYGFLPGAFIGLAGSAGAGVTGYAVARYLGKRATRFLASEDEVERFRAFFDKWGGAAIIISRAMPILPEVVSILAGLAGMNFIRFIAALLLGTLPTSLLFSYVGYATRSEPWYGMIAAVVAPLVIWPFFVKMISARKSTADPICRDGLRGQGFDGSSDQVNNGKHPITPRSLEP</sequence>
<evidence type="ECO:0000256" key="2">
    <source>
        <dbReference type="ARBA" id="ARBA00022475"/>
    </source>
</evidence>
<feature type="transmembrane region" description="Helical" evidence="7">
    <location>
        <begin position="50"/>
        <end position="73"/>
    </location>
</feature>
<keyword evidence="2" id="KW-1003">Cell membrane</keyword>
<name>A0A445MU13_9BACT</name>
<evidence type="ECO:0000313" key="9">
    <source>
        <dbReference type="EMBL" id="SPD72933.1"/>
    </source>
</evidence>
<keyword evidence="3 7" id="KW-0812">Transmembrane</keyword>
<protein>
    <recommendedName>
        <fullName evidence="8">VTT domain-containing protein</fullName>
    </recommendedName>
</protein>
<reference evidence="9" key="1">
    <citation type="submission" date="2018-01" db="EMBL/GenBank/DDBJ databases">
        <authorList>
            <person name="Regsiter A."/>
            <person name="William W."/>
        </authorList>
    </citation>
    <scope>NUCLEOTIDE SEQUENCE</scope>
    <source>
        <strain evidence="9">TRIP AH-1</strain>
    </source>
</reference>
<organism evidence="9">
    <name type="scientific">uncultured Desulfobacterium sp</name>
    <dbReference type="NCBI Taxonomy" id="201089"/>
    <lineage>
        <taxon>Bacteria</taxon>
        <taxon>Pseudomonadati</taxon>
        <taxon>Thermodesulfobacteriota</taxon>
        <taxon>Desulfobacteria</taxon>
        <taxon>Desulfobacterales</taxon>
        <taxon>Desulfobacteriaceae</taxon>
        <taxon>Desulfobacterium</taxon>
        <taxon>environmental samples</taxon>
    </lineage>
</organism>